<evidence type="ECO:0000313" key="3">
    <source>
        <dbReference type="EMBL" id="OEH77075.1"/>
    </source>
</evidence>
<proteinExistence type="predicted"/>
<reference evidence="3 4" key="1">
    <citation type="journal article" date="2016" name="BMC Genomics">
        <title>Comparative genomics reveals Cyclospora cayetanensis possesses coccidia-like metabolism and invasion components but unique surface antigens.</title>
        <authorList>
            <person name="Liu S."/>
            <person name="Wang L."/>
            <person name="Zheng H."/>
            <person name="Xu Z."/>
            <person name="Roellig D.M."/>
            <person name="Li N."/>
            <person name="Frace M.A."/>
            <person name="Tang K."/>
            <person name="Arrowood M.J."/>
            <person name="Moss D.M."/>
            <person name="Zhang L."/>
            <person name="Feng Y."/>
            <person name="Xiao L."/>
        </authorList>
    </citation>
    <scope>NUCLEOTIDE SEQUENCE [LARGE SCALE GENOMIC DNA]</scope>
    <source>
        <strain evidence="3 4">CHN_HEN01</strain>
    </source>
</reference>
<feature type="region of interest" description="Disordered" evidence="1">
    <location>
        <begin position="357"/>
        <end position="410"/>
    </location>
</feature>
<evidence type="ECO:0008006" key="5">
    <source>
        <dbReference type="Google" id="ProtNLM"/>
    </source>
</evidence>
<dbReference type="InParanoid" id="A0A1D3D0V7"/>
<dbReference type="AlphaFoldDB" id="A0A1D3D0V7"/>
<accession>A0A1D3D0V7</accession>
<feature type="transmembrane region" description="Helical" evidence="2">
    <location>
        <begin position="451"/>
        <end position="469"/>
    </location>
</feature>
<keyword evidence="2" id="KW-0812">Transmembrane</keyword>
<protein>
    <recommendedName>
        <fullName evidence="5">Transmembrane protein</fullName>
    </recommendedName>
</protein>
<feature type="compositionally biased region" description="Basic and acidic residues" evidence="1">
    <location>
        <begin position="312"/>
        <end position="324"/>
    </location>
</feature>
<dbReference type="EMBL" id="JROU02001228">
    <property type="protein sequence ID" value="OEH77075.1"/>
    <property type="molecule type" value="Genomic_DNA"/>
</dbReference>
<keyword evidence="4" id="KW-1185">Reference proteome</keyword>
<comment type="caution">
    <text evidence="3">The sequence shown here is derived from an EMBL/GenBank/DDBJ whole genome shotgun (WGS) entry which is preliminary data.</text>
</comment>
<dbReference type="Proteomes" id="UP000095192">
    <property type="component" value="Unassembled WGS sequence"/>
</dbReference>
<evidence type="ECO:0000256" key="1">
    <source>
        <dbReference type="SAM" id="MobiDB-lite"/>
    </source>
</evidence>
<feature type="compositionally biased region" description="Low complexity" evidence="1">
    <location>
        <begin position="171"/>
        <end position="184"/>
    </location>
</feature>
<evidence type="ECO:0000313" key="4">
    <source>
        <dbReference type="Proteomes" id="UP000095192"/>
    </source>
</evidence>
<name>A0A1D3D0V7_9EIME</name>
<organism evidence="3 4">
    <name type="scientific">Cyclospora cayetanensis</name>
    <dbReference type="NCBI Taxonomy" id="88456"/>
    <lineage>
        <taxon>Eukaryota</taxon>
        <taxon>Sar</taxon>
        <taxon>Alveolata</taxon>
        <taxon>Apicomplexa</taxon>
        <taxon>Conoidasida</taxon>
        <taxon>Coccidia</taxon>
        <taxon>Eucoccidiorida</taxon>
        <taxon>Eimeriorina</taxon>
        <taxon>Eimeriidae</taxon>
        <taxon>Cyclospora</taxon>
    </lineage>
</organism>
<evidence type="ECO:0000256" key="2">
    <source>
        <dbReference type="SAM" id="Phobius"/>
    </source>
</evidence>
<feature type="region of interest" description="Disordered" evidence="1">
    <location>
        <begin position="88"/>
        <end position="153"/>
    </location>
</feature>
<keyword evidence="2" id="KW-0472">Membrane</keyword>
<feature type="region of interest" description="Disordered" evidence="1">
    <location>
        <begin position="295"/>
        <end position="341"/>
    </location>
</feature>
<dbReference type="VEuPathDB" id="ToxoDB:LOC34619351"/>
<keyword evidence="2" id="KW-1133">Transmembrane helix</keyword>
<feature type="region of interest" description="Disordered" evidence="1">
    <location>
        <begin position="166"/>
        <end position="236"/>
    </location>
</feature>
<sequence length="723" mass="80067">MSAPGPDVDIDSFSDAKALSSYLATLVPTTEGYGTDPDNIFKWVTHQNISTDEHIKRLREALSGVWRKFKWRSEEIPLNRGYFFKTAEERRKASDKSPAVSRGASTSTRNNNGRRTTELLTPGQSLLKLNKEEAQYGSSSSLSPPSPTEGQDSGIRKLATLHDSHTLVPASTNSSPVTNSTSENRFNDLETPQTPIIPQDSETQEKSEQKSSVGTQDVPDENSPLEASGTLSDSMNSHLRHSWSDLVNHVEDVEDTNKVPQGKPELNLISSEDYFKTEFIPLVNSIIKAVETGDGWGTEDPGVGKDTVTETACHDLPHNSHDEGNTVSQAAEEQQKSPQEEYDAIQEAVHLDPTAAIPASEGGEQGDKGTQPRASTPDQQHLVNELPVTDSSEQLVSDHGSNKSLTSSKVGNGIYPNTASSSQNNMHIGFPKRAWYVTKAVGRKHKGKLEVAGALALTALIVGGIVYAFKKIRRRIPISNPFVSTVDPKKCFVLVDFEKAHRSQAMGKVVSIQEVFANNAYRILTVRYAEKPALRSSRGKELFNWIKYRSSFAKLLTQREENLSFPESCMAGMHSGYQVIEQLGHVQYLMVDLDLNPGPLTVPREVMENDRIDDLLSDYEKDPIWKLYEDCIMHITINKPFSGSLVVQIEPARERVTFQNPELHDLISLLPRECEWSEPWKLRVVYKSGGIIPLDLLLMMSAADTLVPETVPLKRFSSSAKSS</sequence>
<dbReference type="VEuPathDB" id="ToxoDB:cyc_02508"/>
<feature type="compositionally biased region" description="Polar residues" evidence="1">
    <location>
        <begin position="372"/>
        <end position="382"/>
    </location>
</feature>
<gene>
    <name evidence="3" type="ORF">cyc_02508</name>
</gene>